<keyword evidence="1" id="KW-0732">Signal</keyword>
<organism evidence="2 3">
    <name type="scientific">Sandarakinorhabdus cyanobacteriorum</name>
    <dbReference type="NCBI Taxonomy" id="1981098"/>
    <lineage>
        <taxon>Bacteria</taxon>
        <taxon>Pseudomonadati</taxon>
        <taxon>Pseudomonadota</taxon>
        <taxon>Alphaproteobacteria</taxon>
        <taxon>Sphingomonadales</taxon>
        <taxon>Sphingosinicellaceae</taxon>
        <taxon>Sandarakinorhabdus</taxon>
    </lineage>
</organism>
<dbReference type="EMBL" id="NOXT01000126">
    <property type="protein sequence ID" value="OYQ24051.1"/>
    <property type="molecule type" value="Genomic_DNA"/>
</dbReference>
<evidence type="ECO:0000313" key="2">
    <source>
        <dbReference type="EMBL" id="OYQ24051.1"/>
    </source>
</evidence>
<accession>A0A255Y4H7</accession>
<protein>
    <recommendedName>
        <fullName evidence="4">UrcA family protein</fullName>
    </recommendedName>
</protein>
<evidence type="ECO:0000256" key="1">
    <source>
        <dbReference type="SAM" id="SignalP"/>
    </source>
</evidence>
<evidence type="ECO:0000313" key="3">
    <source>
        <dbReference type="Proteomes" id="UP000216991"/>
    </source>
</evidence>
<gene>
    <name evidence="2" type="ORF">CHU93_16645</name>
</gene>
<keyword evidence="3" id="KW-1185">Reference proteome</keyword>
<dbReference type="AlphaFoldDB" id="A0A255Y4H7"/>
<dbReference type="Proteomes" id="UP000216991">
    <property type="component" value="Unassembled WGS sequence"/>
</dbReference>
<feature type="signal peptide" evidence="1">
    <location>
        <begin position="1"/>
        <end position="31"/>
    </location>
</feature>
<feature type="chain" id="PRO_5013010657" description="UrcA family protein" evidence="1">
    <location>
        <begin position="32"/>
        <end position="98"/>
    </location>
</feature>
<dbReference type="RefSeq" id="WP_094475264.1">
    <property type="nucleotide sequence ID" value="NZ_NOXT01000126.1"/>
</dbReference>
<comment type="caution">
    <text evidence="2">The sequence shown here is derived from an EMBL/GenBank/DDBJ whole genome shotgun (WGS) entry which is preliminary data.</text>
</comment>
<sequence>MINRRTIDRLTIATLAIAASLPFMAVSPAQAAPVDCAAQVQSIEASAAGVDAKAAAKALRTARIAAKICEEGNAHEAAKKFKLAQSQLGAPVQLAERR</sequence>
<evidence type="ECO:0008006" key="4">
    <source>
        <dbReference type="Google" id="ProtNLM"/>
    </source>
</evidence>
<reference evidence="2 3" key="1">
    <citation type="submission" date="2017-07" db="EMBL/GenBank/DDBJ databases">
        <title>Sandarakinorhabdus cyanobacteriorum sp. nov., a novel bacterium isolated from cyanobacterial aggregates in a eutrophic lake.</title>
        <authorList>
            <person name="Cai H."/>
        </authorList>
    </citation>
    <scope>NUCLEOTIDE SEQUENCE [LARGE SCALE GENOMIC DNA]</scope>
    <source>
        <strain evidence="2 3">TH057</strain>
    </source>
</reference>
<name>A0A255Y4H7_9SPHN</name>
<proteinExistence type="predicted"/>